<dbReference type="AlphaFoldDB" id="A0A6C0PAN0"/>
<accession>A0A6C0PAN0</accession>
<dbReference type="RefSeq" id="WP_162645773.1">
    <property type="nucleotide sequence ID" value="NZ_CP048288.1"/>
</dbReference>
<evidence type="ECO:0000313" key="1">
    <source>
        <dbReference type="EMBL" id="QHW35640.1"/>
    </source>
</evidence>
<sequence length="148" mass="16897">MARERISLVDDAVKREAALRAQILDGEMTPEVFAGLPEDDKVYVNNVLFKMASEKIEPNQGTSALEFILFGFMRIMTKKMNGVSLNADDQEVESKLNAILSIHQITDGKTMNSDWLFDYMGYAYKKSEEFLQNRKEHIERKINTIGEA</sequence>
<gene>
    <name evidence="1" type="ORF">GZH47_32600</name>
</gene>
<geneLocation type="plasmid" evidence="1 2">
    <name>unnamed2</name>
</geneLocation>
<dbReference type="Proteomes" id="UP000479114">
    <property type="component" value="Plasmid unnamed2"/>
</dbReference>
<protein>
    <submittedName>
        <fullName evidence="1">Uncharacterized protein</fullName>
    </submittedName>
</protein>
<name>A0A6C0PAN0_9BACL</name>
<organism evidence="1 2">
    <name type="scientific">Paenibacillus rhizovicinus</name>
    <dbReference type="NCBI Taxonomy" id="2704463"/>
    <lineage>
        <taxon>Bacteria</taxon>
        <taxon>Bacillati</taxon>
        <taxon>Bacillota</taxon>
        <taxon>Bacilli</taxon>
        <taxon>Bacillales</taxon>
        <taxon>Paenibacillaceae</taxon>
        <taxon>Paenibacillus</taxon>
    </lineage>
</organism>
<keyword evidence="2" id="KW-1185">Reference proteome</keyword>
<evidence type="ECO:0000313" key="2">
    <source>
        <dbReference type="Proteomes" id="UP000479114"/>
    </source>
</evidence>
<keyword evidence="1" id="KW-0614">Plasmid</keyword>
<dbReference type="EMBL" id="CP048288">
    <property type="protein sequence ID" value="QHW35640.1"/>
    <property type="molecule type" value="Genomic_DNA"/>
</dbReference>
<proteinExistence type="predicted"/>
<dbReference type="KEGG" id="prz:GZH47_32600"/>
<reference evidence="1 2" key="1">
    <citation type="submission" date="2020-02" db="EMBL/GenBank/DDBJ databases">
        <title>Paenibacillus sp. nov., isolated from rhizosphere soil of tomato.</title>
        <authorList>
            <person name="Weon H.-Y."/>
            <person name="Lee S.A."/>
        </authorList>
    </citation>
    <scope>NUCLEOTIDE SEQUENCE [LARGE SCALE GENOMIC DNA]</scope>
    <source>
        <strain evidence="1 2">14171R-81</strain>
        <plasmid evidence="1 2">unnamed2</plasmid>
    </source>
</reference>